<protein>
    <submittedName>
        <fullName evidence="1">Uncharacterized protein</fullName>
    </submittedName>
</protein>
<reference evidence="1 2" key="1">
    <citation type="submission" date="2021-06" db="EMBL/GenBank/DDBJ databases">
        <title>Caerostris extrusa draft genome.</title>
        <authorList>
            <person name="Kono N."/>
            <person name="Arakawa K."/>
        </authorList>
    </citation>
    <scope>NUCLEOTIDE SEQUENCE [LARGE SCALE GENOMIC DNA]</scope>
</reference>
<name>A0AAV4NFH1_CAEEX</name>
<comment type="caution">
    <text evidence="1">The sequence shown here is derived from an EMBL/GenBank/DDBJ whole genome shotgun (WGS) entry which is preliminary data.</text>
</comment>
<organism evidence="1 2">
    <name type="scientific">Caerostris extrusa</name>
    <name type="common">Bark spider</name>
    <name type="synonym">Caerostris bankana</name>
    <dbReference type="NCBI Taxonomy" id="172846"/>
    <lineage>
        <taxon>Eukaryota</taxon>
        <taxon>Metazoa</taxon>
        <taxon>Ecdysozoa</taxon>
        <taxon>Arthropoda</taxon>
        <taxon>Chelicerata</taxon>
        <taxon>Arachnida</taxon>
        <taxon>Araneae</taxon>
        <taxon>Araneomorphae</taxon>
        <taxon>Entelegynae</taxon>
        <taxon>Araneoidea</taxon>
        <taxon>Araneidae</taxon>
        <taxon>Caerostris</taxon>
    </lineage>
</organism>
<evidence type="ECO:0000313" key="1">
    <source>
        <dbReference type="EMBL" id="GIX83559.1"/>
    </source>
</evidence>
<dbReference type="EMBL" id="BPLR01003344">
    <property type="protein sequence ID" value="GIX83559.1"/>
    <property type="molecule type" value="Genomic_DNA"/>
</dbReference>
<keyword evidence="2" id="KW-1185">Reference proteome</keyword>
<dbReference type="Proteomes" id="UP001054945">
    <property type="component" value="Unassembled WGS sequence"/>
</dbReference>
<gene>
    <name evidence="1" type="ORF">CEXT_600711</name>
</gene>
<proteinExistence type="predicted"/>
<evidence type="ECO:0000313" key="2">
    <source>
        <dbReference type="Proteomes" id="UP001054945"/>
    </source>
</evidence>
<dbReference type="AlphaFoldDB" id="A0AAV4NFH1"/>
<accession>A0AAV4NFH1</accession>
<sequence>MSETVHFSRPPTKECRGVIMAAVRTLVGRRKADISFWMFRVGRDSALDRQWYPKGFSSPSSNPFGDHWENIPAYELMVFISFVEDNILQALLVAQWTIPLRVFNRTEEYVSVDSERCQHRRGDVRGTHWAALSERRTQTTHKAVLISIAQWA</sequence>